<proteinExistence type="predicted"/>
<keyword evidence="3" id="KW-1185">Reference proteome</keyword>
<dbReference type="EMBL" id="CAKOGP040001980">
    <property type="protein sequence ID" value="CAJ1958628.1"/>
    <property type="molecule type" value="Genomic_DNA"/>
</dbReference>
<dbReference type="Proteomes" id="UP001295423">
    <property type="component" value="Unassembled WGS sequence"/>
</dbReference>
<comment type="caution">
    <text evidence="2">The sequence shown here is derived from an EMBL/GenBank/DDBJ whole genome shotgun (WGS) entry which is preliminary data.</text>
</comment>
<gene>
    <name evidence="2" type="ORF">CYCCA115_LOCUS17271</name>
</gene>
<evidence type="ECO:0000256" key="1">
    <source>
        <dbReference type="SAM" id="MobiDB-lite"/>
    </source>
</evidence>
<reference evidence="2" key="1">
    <citation type="submission" date="2023-08" db="EMBL/GenBank/DDBJ databases">
        <authorList>
            <person name="Audoor S."/>
            <person name="Bilcke G."/>
        </authorList>
    </citation>
    <scope>NUCLEOTIDE SEQUENCE</scope>
</reference>
<feature type="compositionally biased region" description="Polar residues" evidence="1">
    <location>
        <begin position="71"/>
        <end position="81"/>
    </location>
</feature>
<feature type="region of interest" description="Disordered" evidence="1">
    <location>
        <begin position="62"/>
        <end position="81"/>
    </location>
</feature>
<dbReference type="Pfam" id="PF23670">
    <property type="entry name" value="PIGBOS1"/>
    <property type="match status" value="1"/>
</dbReference>
<name>A0AAD2JK89_9STRA</name>
<dbReference type="InterPro" id="IPR057394">
    <property type="entry name" value="PIGBOS1"/>
</dbReference>
<evidence type="ECO:0000313" key="2">
    <source>
        <dbReference type="EMBL" id="CAJ1958628.1"/>
    </source>
</evidence>
<sequence length="81" mass="9049">MSSPRINWFKRVLGFGPYFRRRSGDFEGIAVASFVGVTSGVYIFKPIAQEMEINRIEREKREAMEAAAATSGRNTQGSTES</sequence>
<dbReference type="AlphaFoldDB" id="A0AAD2JK89"/>
<protein>
    <submittedName>
        <fullName evidence="2">Uncharacterized protein</fullName>
    </submittedName>
</protein>
<accession>A0AAD2JK89</accession>
<organism evidence="2 3">
    <name type="scientific">Cylindrotheca closterium</name>
    <dbReference type="NCBI Taxonomy" id="2856"/>
    <lineage>
        <taxon>Eukaryota</taxon>
        <taxon>Sar</taxon>
        <taxon>Stramenopiles</taxon>
        <taxon>Ochrophyta</taxon>
        <taxon>Bacillariophyta</taxon>
        <taxon>Bacillariophyceae</taxon>
        <taxon>Bacillariophycidae</taxon>
        <taxon>Bacillariales</taxon>
        <taxon>Bacillariaceae</taxon>
        <taxon>Cylindrotheca</taxon>
    </lineage>
</organism>
<evidence type="ECO:0000313" key="3">
    <source>
        <dbReference type="Proteomes" id="UP001295423"/>
    </source>
</evidence>